<dbReference type="EMBL" id="JBGMDY010000009">
    <property type="protein sequence ID" value="KAL2321530.1"/>
    <property type="molecule type" value="Genomic_DNA"/>
</dbReference>
<evidence type="ECO:0000313" key="1">
    <source>
        <dbReference type="EMBL" id="KAL2321530.1"/>
    </source>
</evidence>
<sequence length="52" mass="6172">MKKKILSYKETLRHPRKDNNSISSQAWRRRKLLGGHCECLEKQAFGFIIIEL</sequence>
<dbReference type="AlphaFoldDB" id="A0ABD1LEY9"/>
<protein>
    <submittedName>
        <fullName evidence="1">Uncharacterized protein</fullName>
    </submittedName>
</protein>
<evidence type="ECO:0000313" key="2">
    <source>
        <dbReference type="Proteomes" id="UP001603857"/>
    </source>
</evidence>
<proteinExistence type="predicted"/>
<reference evidence="1 2" key="1">
    <citation type="submission" date="2024-08" db="EMBL/GenBank/DDBJ databases">
        <title>Insights into the chromosomal genome structure of Flemingia macrophylla.</title>
        <authorList>
            <person name="Ding Y."/>
            <person name="Zhao Y."/>
            <person name="Bi W."/>
            <person name="Wu M."/>
            <person name="Zhao G."/>
            <person name="Gong Y."/>
            <person name="Li W."/>
            <person name="Zhang P."/>
        </authorList>
    </citation>
    <scope>NUCLEOTIDE SEQUENCE [LARGE SCALE GENOMIC DNA]</scope>
    <source>
        <strain evidence="1">DYQJB</strain>
        <tissue evidence="1">Leaf</tissue>
    </source>
</reference>
<accession>A0ABD1LEY9</accession>
<name>A0ABD1LEY9_9FABA</name>
<gene>
    <name evidence="1" type="ORF">Fmac_025909</name>
</gene>
<organism evidence="1 2">
    <name type="scientific">Flemingia macrophylla</name>
    <dbReference type="NCBI Taxonomy" id="520843"/>
    <lineage>
        <taxon>Eukaryota</taxon>
        <taxon>Viridiplantae</taxon>
        <taxon>Streptophyta</taxon>
        <taxon>Embryophyta</taxon>
        <taxon>Tracheophyta</taxon>
        <taxon>Spermatophyta</taxon>
        <taxon>Magnoliopsida</taxon>
        <taxon>eudicotyledons</taxon>
        <taxon>Gunneridae</taxon>
        <taxon>Pentapetalae</taxon>
        <taxon>rosids</taxon>
        <taxon>fabids</taxon>
        <taxon>Fabales</taxon>
        <taxon>Fabaceae</taxon>
        <taxon>Papilionoideae</taxon>
        <taxon>50 kb inversion clade</taxon>
        <taxon>NPAAA clade</taxon>
        <taxon>indigoferoid/millettioid clade</taxon>
        <taxon>Phaseoleae</taxon>
        <taxon>Flemingia</taxon>
    </lineage>
</organism>
<comment type="caution">
    <text evidence="1">The sequence shown here is derived from an EMBL/GenBank/DDBJ whole genome shotgun (WGS) entry which is preliminary data.</text>
</comment>
<dbReference type="Proteomes" id="UP001603857">
    <property type="component" value="Unassembled WGS sequence"/>
</dbReference>
<keyword evidence="2" id="KW-1185">Reference proteome</keyword>